<comment type="caution">
    <text evidence="2">The sequence shown here is derived from an EMBL/GenBank/DDBJ whole genome shotgun (WGS) entry which is preliminary data.</text>
</comment>
<feature type="region of interest" description="Disordered" evidence="1">
    <location>
        <begin position="89"/>
        <end position="116"/>
    </location>
</feature>
<feature type="compositionally biased region" description="Basic residues" evidence="1">
    <location>
        <begin position="107"/>
        <end position="116"/>
    </location>
</feature>
<evidence type="ECO:0000313" key="3">
    <source>
        <dbReference type="Proteomes" id="UP000283269"/>
    </source>
</evidence>
<evidence type="ECO:0000313" key="2">
    <source>
        <dbReference type="EMBL" id="PPQ85905.1"/>
    </source>
</evidence>
<sequence>MTRKAGWTRRIPTPMLNLQVFDKTLGGLPTKADTEVENTEAEMPKKFYRLLLFHSTSIRTYFTLQVENDAALHIYKPGLQVLCKRYRKGGSSCGGGSRGARDESWAGRRRGGRNIL</sequence>
<dbReference type="AlphaFoldDB" id="A0A409X556"/>
<reference evidence="2 3" key="1">
    <citation type="journal article" date="2018" name="Evol. Lett.">
        <title>Horizontal gene cluster transfer increased hallucinogenic mushroom diversity.</title>
        <authorList>
            <person name="Reynolds H.T."/>
            <person name="Vijayakumar V."/>
            <person name="Gluck-Thaler E."/>
            <person name="Korotkin H.B."/>
            <person name="Matheny P.B."/>
            <person name="Slot J.C."/>
        </authorList>
    </citation>
    <scope>NUCLEOTIDE SEQUENCE [LARGE SCALE GENOMIC DNA]</scope>
    <source>
        <strain evidence="2 3">2631</strain>
    </source>
</reference>
<keyword evidence="3" id="KW-1185">Reference proteome</keyword>
<name>A0A409X556_PSICY</name>
<protein>
    <submittedName>
        <fullName evidence="2">Uncharacterized protein</fullName>
    </submittedName>
</protein>
<proteinExistence type="predicted"/>
<dbReference type="InParanoid" id="A0A409X556"/>
<accession>A0A409X556</accession>
<dbReference type="EMBL" id="NHYD01002602">
    <property type="protein sequence ID" value="PPQ85905.1"/>
    <property type="molecule type" value="Genomic_DNA"/>
</dbReference>
<gene>
    <name evidence="2" type="ORF">CVT25_014752</name>
</gene>
<organism evidence="2 3">
    <name type="scientific">Psilocybe cyanescens</name>
    <dbReference type="NCBI Taxonomy" id="93625"/>
    <lineage>
        <taxon>Eukaryota</taxon>
        <taxon>Fungi</taxon>
        <taxon>Dikarya</taxon>
        <taxon>Basidiomycota</taxon>
        <taxon>Agaricomycotina</taxon>
        <taxon>Agaricomycetes</taxon>
        <taxon>Agaricomycetidae</taxon>
        <taxon>Agaricales</taxon>
        <taxon>Agaricineae</taxon>
        <taxon>Strophariaceae</taxon>
        <taxon>Psilocybe</taxon>
    </lineage>
</organism>
<evidence type="ECO:0000256" key="1">
    <source>
        <dbReference type="SAM" id="MobiDB-lite"/>
    </source>
</evidence>
<dbReference type="Proteomes" id="UP000283269">
    <property type="component" value="Unassembled WGS sequence"/>
</dbReference>